<feature type="compositionally biased region" description="Low complexity" evidence="1">
    <location>
        <begin position="761"/>
        <end position="772"/>
    </location>
</feature>
<reference evidence="2" key="2">
    <citation type="submission" date="2023-05" db="EMBL/GenBank/DDBJ databases">
        <authorList>
            <consortium name="Lawrence Berkeley National Laboratory"/>
            <person name="Steindorff A."/>
            <person name="Hensen N."/>
            <person name="Bonometti L."/>
            <person name="Westerberg I."/>
            <person name="Brannstrom I.O."/>
            <person name="Guillou S."/>
            <person name="Cros-Aarteil S."/>
            <person name="Calhoun S."/>
            <person name="Haridas S."/>
            <person name="Kuo A."/>
            <person name="Mondo S."/>
            <person name="Pangilinan J."/>
            <person name="Riley R."/>
            <person name="Labutti K."/>
            <person name="Andreopoulos B."/>
            <person name="Lipzen A."/>
            <person name="Chen C."/>
            <person name="Yanf M."/>
            <person name="Daum C."/>
            <person name="Ng V."/>
            <person name="Clum A."/>
            <person name="Ohm R."/>
            <person name="Martin F."/>
            <person name="Silar P."/>
            <person name="Natvig D."/>
            <person name="Lalanne C."/>
            <person name="Gautier V."/>
            <person name="Ament-Velasquez S.L."/>
            <person name="Kruys A."/>
            <person name="Hutchinson M.I."/>
            <person name="Powell A.J."/>
            <person name="Barry K."/>
            <person name="Miller A.N."/>
            <person name="Grigoriev I.V."/>
            <person name="Debuchy R."/>
            <person name="Gladieux P."/>
            <person name="Thoren M.H."/>
            <person name="Johannesson H."/>
        </authorList>
    </citation>
    <scope>NUCLEOTIDE SEQUENCE</scope>
    <source>
        <strain evidence="2">CBS 532.94</strain>
    </source>
</reference>
<comment type="caution">
    <text evidence="2">The sequence shown here is derived from an EMBL/GenBank/DDBJ whole genome shotgun (WGS) entry which is preliminary data.</text>
</comment>
<organism evidence="2 3">
    <name type="scientific">Achaetomium macrosporum</name>
    <dbReference type="NCBI Taxonomy" id="79813"/>
    <lineage>
        <taxon>Eukaryota</taxon>
        <taxon>Fungi</taxon>
        <taxon>Dikarya</taxon>
        <taxon>Ascomycota</taxon>
        <taxon>Pezizomycotina</taxon>
        <taxon>Sordariomycetes</taxon>
        <taxon>Sordariomycetidae</taxon>
        <taxon>Sordariales</taxon>
        <taxon>Chaetomiaceae</taxon>
        <taxon>Achaetomium</taxon>
    </lineage>
</organism>
<feature type="compositionally biased region" description="Basic and acidic residues" evidence="1">
    <location>
        <begin position="1"/>
        <end position="12"/>
    </location>
</feature>
<accession>A0AAN7HB52</accession>
<gene>
    <name evidence="2" type="ORF">C8A03DRAFT_16398</name>
</gene>
<feature type="compositionally biased region" description="Basic and acidic residues" evidence="1">
    <location>
        <begin position="611"/>
        <end position="631"/>
    </location>
</feature>
<feature type="compositionally biased region" description="Acidic residues" evidence="1">
    <location>
        <begin position="672"/>
        <end position="702"/>
    </location>
</feature>
<name>A0AAN7HB52_9PEZI</name>
<feature type="region of interest" description="Disordered" evidence="1">
    <location>
        <begin position="968"/>
        <end position="996"/>
    </location>
</feature>
<dbReference type="EMBL" id="MU860160">
    <property type="protein sequence ID" value="KAK4237018.1"/>
    <property type="molecule type" value="Genomic_DNA"/>
</dbReference>
<feature type="compositionally biased region" description="Basic and acidic residues" evidence="1">
    <location>
        <begin position="431"/>
        <end position="446"/>
    </location>
</feature>
<feature type="region of interest" description="Disordered" evidence="1">
    <location>
        <begin position="932"/>
        <end position="951"/>
    </location>
</feature>
<feature type="compositionally biased region" description="Basic and acidic residues" evidence="1">
    <location>
        <begin position="804"/>
        <end position="819"/>
    </location>
</feature>
<sequence>MAELERQGQEPRKRARQVSHIPAWGNAKWDPRVEEGHDGKRDLLEARDAVFAERDEAAHAVTASNYTKIKRATFPEERLKWIPRKRHNSRWPIEPKEEKETCMVADLQPLIEFEVPASAEPVDIAVQIDEKQMRRRSTRRLSRRISQLPMINLSPAKSSARVLSPVKRQPVTPSPTKVADSPLRSFRVNATPTKVILESPTAGPPEKSPSKLSKCPIVPAEDILATPATKAAEDQISADDGASPAPLMFDQPTPELQIEAQHEARRRASLQSARRSDRGLSGAARLLALKSGRNSPNRRHSFTSMSSAPVEARDARGRRNTMDGLCVGPDEIRKIGAGGEKDTGTAVDHYKAEEVVEIDVKTNLDIFGQPINAADPATRRHSVGEEEMELAEPVLEPASLATSASPEAVAAAAVEGGSPRPAATRPNATETETKKEDSLPPIEEGRSMSPEGHLSEASFALHDSDGLSTIYEESSLSEHQSSEEVDTLRLATDETIVNANAASPSLAVVEVESEKSGSANATHFAGDEQPAIESISETPCSLAVSASHAAGDADGLLPSDSPRRNNVPSSADATQQPPLETQEESSPSASEDSAVPSRRDNELDIAMPEDSEAKEFSELSVEKPEKVRGEDVAEDNNASELPRFTPINGRQTSPPDATPGSPHEEEAGAEHDSDENDVDEVVEEEFAADEDHDAMETIDDDLAVNPPCPENDTLQLQAMHDDSETEMLRKFVTRVAADKNAKAAAAAVTFANNTSRSARQLGSLGSTTSTGSPVAKFESETHLPRKPLAEKSSNSPSPTKNKRKLELIVEPPTKRKDRSEDQEDDLDDGPRLKRRRKRVDPVLETTVESTASPPLEPDSLPAGPAGPRRSTRARRLKPAAPSANAIAFSMIPVRLPGMGAMDDAALESHHYAAMARQRSEEKDLAAITRVNTRKNKGGAVPPQVVLAKQAEDPSWRMRELKGVLEAKERRQQQMEGDHAVQGGDGGDGEKSARKAAKGVRWAEELVRFHGDETQPSVFRGMARGLLADMVMDVAGVDEIAEAEPPAAAEPVVEKTVRVAARKAGSAPSTAAPPVSTRRTRSSRLPPPTPVKKMTSGEKKAAAEKAAAEKAAAAAPPSAPSLRTRARSLPKPAPAAAAAPSASSAAAPASSAATSTRSGMATRRTRIANLGMSGNGTPAPKRRGRAAA</sequence>
<feature type="compositionally biased region" description="Basic and acidic residues" evidence="1">
    <location>
        <begin position="777"/>
        <end position="789"/>
    </location>
</feature>
<dbReference type="AlphaFoldDB" id="A0AAN7HB52"/>
<feature type="compositionally biased region" description="Low complexity" evidence="1">
    <location>
        <begin position="269"/>
        <end position="293"/>
    </location>
</feature>
<reference evidence="2" key="1">
    <citation type="journal article" date="2023" name="Mol. Phylogenet. Evol.">
        <title>Genome-scale phylogeny and comparative genomics of the fungal order Sordariales.</title>
        <authorList>
            <person name="Hensen N."/>
            <person name="Bonometti L."/>
            <person name="Westerberg I."/>
            <person name="Brannstrom I.O."/>
            <person name="Guillou S."/>
            <person name="Cros-Aarteil S."/>
            <person name="Calhoun S."/>
            <person name="Haridas S."/>
            <person name="Kuo A."/>
            <person name="Mondo S."/>
            <person name="Pangilinan J."/>
            <person name="Riley R."/>
            <person name="LaButti K."/>
            <person name="Andreopoulos B."/>
            <person name="Lipzen A."/>
            <person name="Chen C."/>
            <person name="Yan M."/>
            <person name="Daum C."/>
            <person name="Ng V."/>
            <person name="Clum A."/>
            <person name="Steindorff A."/>
            <person name="Ohm R.A."/>
            <person name="Martin F."/>
            <person name="Silar P."/>
            <person name="Natvig D.O."/>
            <person name="Lalanne C."/>
            <person name="Gautier V."/>
            <person name="Ament-Velasquez S.L."/>
            <person name="Kruys A."/>
            <person name="Hutchinson M.I."/>
            <person name="Powell A.J."/>
            <person name="Barry K."/>
            <person name="Miller A.N."/>
            <person name="Grigoriev I.V."/>
            <person name="Debuchy R."/>
            <person name="Gladieux P."/>
            <person name="Hiltunen Thoren M."/>
            <person name="Johannesson H."/>
        </authorList>
    </citation>
    <scope>NUCLEOTIDE SEQUENCE</scope>
    <source>
        <strain evidence="2">CBS 532.94</strain>
    </source>
</reference>
<feature type="region of interest" description="Disordered" evidence="1">
    <location>
        <begin position="1058"/>
        <end position="1187"/>
    </location>
</feature>
<proteinExistence type="predicted"/>
<feature type="compositionally biased region" description="Polar residues" evidence="1">
    <location>
        <begin position="564"/>
        <end position="579"/>
    </location>
</feature>
<feature type="compositionally biased region" description="Low complexity" evidence="1">
    <location>
        <begin position="584"/>
        <end position="596"/>
    </location>
</feature>
<feature type="region of interest" description="Disordered" evidence="1">
    <location>
        <begin position="751"/>
        <end position="880"/>
    </location>
</feature>
<protein>
    <submittedName>
        <fullName evidence="2">Uncharacterized protein</fullName>
    </submittedName>
</protein>
<feature type="compositionally biased region" description="Basic and acidic residues" evidence="1">
    <location>
        <begin position="662"/>
        <end position="671"/>
    </location>
</feature>
<feature type="region of interest" description="Disordered" evidence="1">
    <location>
        <begin position="511"/>
        <end position="712"/>
    </location>
</feature>
<dbReference type="PANTHER" id="PTHR48125:SF12">
    <property type="entry name" value="AT HOOK TRANSCRIPTION FACTOR FAMILY-RELATED"/>
    <property type="match status" value="1"/>
</dbReference>
<feature type="region of interest" description="Disordered" evidence="1">
    <location>
        <begin position="400"/>
        <end position="483"/>
    </location>
</feature>
<feature type="region of interest" description="Disordered" evidence="1">
    <location>
        <begin position="159"/>
        <end position="216"/>
    </location>
</feature>
<evidence type="ECO:0000313" key="2">
    <source>
        <dbReference type="EMBL" id="KAK4237018.1"/>
    </source>
</evidence>
<dbReference type="PANTHER" id="PTHR48125">
    <property type="entry name" value="LP07818P1"/>
    <property type="match status" value="1"/>
</dbReference>
<dbReference type="Proteomes" id="UP001303760">
    <property type="component" value="Unassembled WGS sequence"/>
</dbReference>
<evidence type="ECO:0000313" key="3">
    <source>
        <dbReference type="Proteomes" id="UP001303760"/>
    </source>
</evidence>
<feature type="compositionally biased region" description="Basic and acidic residues" evidence="1">
    <location>
        <begin position="968"/>
        <end position="978"/>
    </location>
</feature>
<feature type="compositionally biased region" description="Low complexity" evidence="1">
    <location>
        <begin position="1126"/>
        <end position="1161"/>
    </location>
</feature>
<feature type="compositionally biased region" description="Basic and acidic residues" evidence="1">
    <location>
        <begin position="1094"/>
        <end position="1107"/>
    </location>
</feature>
<keyword evidence="3" id="KW-1185">Reference proteome</keyword>
<feature type="region of interest" description="Disordered" evidence="1">
    <location>
        <begin position="228"/>
        <end position="315"/>
    </location>
</feature>
<feature type="region of interest" description="Disordered" evidence="1">
    <location>
        <begin position="1"/>
        <end position="36"/>
    </location>
</feature>
<feature type="compositionally biased region" description="Low complexity" evidence="1">
    <location>
        <begin position="400"/>
        <end position="419"/>
    </location>
</feature>
<evidence type="ECO:0000256" key="1">
    <source>
        <dbReference type="SAM" id="MobiDB-lite"/>
    </source>
</evidence>